<evidence type="ECO:0000256" key="1">
    <source>
        <dbReference type="SAM" id="Coils"/>
    </source>
</evidence>
<gene>
    <name evidence="2" type="ORF">EEL30_25270</name>
</gene>
<keyword evidence="1" id="KW-0175">Coiled coil</keyword>
<dbReference type="Proteomes" id="UP000319432">
    <property type="component" value="Chromosome"/>
</dbReference>
<keyword evidence="3" id="KW-1185">Reference proteome</keyword>
<protein>
    <submittedName>
        <fullName evidence="2">Uncharacterized protein</fullName>
    </submittedName>
</protein>
<dbReference type="AlphaFoldDB" id="A0A518VE96"/>
<name>A0A518VE96_BRELA</name>
<dbReference type="EMBL" id="CP033464">
    <property type="protein sequence ID" value="QDX95308.1"/>
    <property type="molecule type" value="Genomic_DNA"/>
</dbReference>
<proteinExistence type="predicted"/>
<dbReference type="OrthoDB" id="2990646at2"/>
<sequence>MEYIKRNPDGTFGNVVETPGHQLDLPEELISTLEAIVQLDKQNVSSQETIKQLNDRILALEDEVKSMKAGEKQW</sequence>
<evidence type="ECO:0000313" key="3">
    <source>
        <dbReference type="Proteomes" id="UP000319432"/>
    </source>
</evidence>
<organism evidence="2 3">
    <name type="scientific">Brevibacillus laterosporus</name>
    <name type="common">Bacillus laterosporus</name>
    <dbReference type="NCBI Taxonomy" id="1465"/>
    <lineage>
        <taxon>Bacteria</taxon>
        <taxon>Bacillati</taxon>
        <taxon>Bacillota</taxon>
        <taxon>Bacilli</taxon>
        <taxon>Bacillales</taxon>
        <taxon>Paenibacillaceae</taxon>
        <taxon>Brevibacillus</taxon>
    </lineage>
</organism>
<accession>A0A518VE96</accession>
<evidence type="ECO:0000313" key="2">
    <source>
        <dbReference type="EMBL" id="QDX95308.1"/>
    </source>
</evidence>
<reference evidence="2 3" key="1">
    <citation type="submission" date="2018-11" db="EMBL/GenBank/DDBJ databases">
        <title>Phylogenetic determinants of toxin gene distribution in genomes of Brevibacillus laterosporus.</title>
        <authorList>
            <person name="Glare T.R."/>
            <person name="Durrant A."/>
            <person name="Berry C."/>
            <person name="Palma L."/>
            <person name="Ormskirk M."/>
            <person name="Cox M.O."/>
        </authorList>
    </citation>
    <scope>NUCLEOTIDE SEQUENCE [LARGE SCALE GENOMIC DNA]</scope>
    <source>
        <strain evidence="2 3">1821L</strain>
    </source>
</reference>
<feature type="coiled-coil region" evidence="1">
    <location>
        <begin position="36"/>
        <end position="70"/>
    </location>
</feature>